<evidence type="ECO:0000256" key="16">
    <source>
        <dbReference type="ARBA" id="ARBA00022859"/>
    </source>
</evidence>
<evidence type="ECO:0000256" key="9">
    <source>
        <dbReference type="ARBA" id="ARBA00022703"/>
    </source>
</evidence>
<keyword evidence="10" id="KW-0732">Signal</keyword>
<dbReference type="GO" id="GO:0005576">
    <property type="term" value="C:extracellular region"/>
    <property type="evidence" value="ECO:0007669"/>
    <property type="project" value="UniProtKB-SubCell"/>
</dbReference>
<dbReference type="GO" id="GO:0006644">
    <property type="term" value="P:phospholipid metabolic process"/>
    <property type="evidence" value="ECO:0007669"/>
    <property type="project" value="InterPro"/>
</dbReference>
<comment type="subcellular location">
    <subcellularLocation>
        <location evidence="2">Cytoplasm</location>
    </subcellularLocation>
    <subcellularLocation>
        <location evidence="1">Nucleus</location>
    </subcellularLocation>
    <subcellularLocation>
        <location evidence="3">Secreted</location>
    </subcellularLocation>
</comment>
<evidence type="ECO:0000313" key="32">
    <source>
        <dbReference type="EMBL" id="KAH0500786.1"/>
    </source>
</evidence>
<dbReference type="PANTHER" id="PTHR10454">
    <property type="entry name" value="CASPASE"/>
    <property type="match status" value="1"/>
</dbReference>
<keyword evidence="9" id="KW-0053">Apoptosis</keyword>
<feature type="disulfide bond" evidence="26">
    <location>
        <begin position="219"/>
        <end position="229"/>
    </location>
</feature>
<evidence type="ECO:0000256" key="27">
    <source>
        <dbReference type="RuleBase" id="RU003971"/>
    </source>
</evidence>
<dbReference type="Pfam" id="PF00656">
    <property type="entry name" value="Peptidase_C14"/>
    <property type="match status" value="1"/>
</dbReference>
<evidence type="ECO:0000256" key="13">
    <source>
        <dbReference type="ARBA" id="ARBA00022807"/>
    </source>
</evidence>
<dbReference type="InterPro" id="IPR036055">
    <property type="entry name" value="LDL_receptor-like_sf"/>
</dbReference>
<evidence type="ECO:0000256" key="4">
    <source>
        <dbReference type="ARBA" id="ARBA00007056"/>
    </source>
</evidence>
<dbReference type="Proteomes" id="UP000710432">
    <property type="component" value="Unassembled WGS sequence"/>
</dbReference>
<accession>A0A8J6FVK6</accession>
<evidence type="ECO:0000259" key="30">
    <source>
        <dbReference type="PROSITE" id="PS50287"/>
    </source>
</evidence>
<comment type="subunit">
    <text evidence="22">Heterotetramer that consists of two anti-parallel arranged heterodimers, each one formed by a 18 kDa (Caspase-6 subunit p18) and a 11 kDa (Caspase-6 subunit p11) subunit.</text>
</comment>
<dbReference type="InterPro" id="IPR036058">
    <property type="entry name" value="Kazal_dom_sf"/>
</dbReference>
<dbReference type="CDD" id="cd00104">
    <property type="entry name" value="KAZAL_FS"/>
    <property type="match status" value="1"/>
</dbReference>
<dbReference type="GO" id="GO:0005509">
    <property type="term" value="F:calcium ion binding"/>
    <property type="evidence" value="ECO:0007669"/>
    <property type="project" value="InterPro"/>
</dbReference>
<dbReference type="GO" id="GO:0005634">
    <property type="term" value="C:nucleus"/>
    <property type="evidence" value="ECO:0007669"/>
    <property type="project" value="UniProtKB-SubCell"/>
</dbReference>
<dbReference type="InterPro" id="IPR009003">
    <property type="entry name" value="Peptidase_S1_PA"/>
</dbReference>
<evidence type="ECO:0000313" key="33">
    <source>
        <dbReference type="Proteomes" id="UP000710432"/>
    </source>
</evidence>
<dbReference type="InterPro" id="IPR033139">
    <property type="entry name" value="Caspase_cys_AS"/>
</dbReference>
<feature type="disulfide bond" evidence="25">
    <location>
        <begin position="292"/>
        <end position="304"/>
    </location>
</feature>
<feature type="disulfide bond" evidence="25">
    <location>
        <begin position="311"/>
        <end position="326"/>
    </location>
</feature>
<evidence type="ECO:0000256" key="7">
    <source>
        <dbReference type="ARBA" id="ARBA00022525"/>
    </source>
</evidence>
<evidence type="ECO:0000256" key="6">
    <source>
        <dbReference type="ARBA" id="ARBA00022490"/>
    </source>
</evidence>
<evidence type="ECO:0000259" key="31">
    <source>
        <dbReference type="PROSITE" id="PS51465"/>
    </source>
</evidence>
<evidence type="ECO:0000256" key="25">
    <source>
        <dbReference type="PROSITE-ProRule" id="PRU00124"/>
    </source>
</evidence>
<feature type="domain" description="SRCR" evidence="30">
    <location>
        <begin position="145"/>
        <end position="248"/>
    </location>
</feature>
<sequence length="703" mass="79371">MQRCPDKHFTLAHLIYSVGRRESLLITPDQAKLAEHKRLLFAVPCSQCVSPSGQPQEDLLDHKCLPNKYTHRSCNKVFCQPWQKCVERTCVCKLPYLCPKQGIPVCATNGRDYPSYCHQKSFECLQPMTKFSYNGTCTTEENFSISLSYGTTEAEGIVQVKLVDQEEKMFVCKESWSMTEANVACFDLGYQQGALVTQRSFNMSEELRTNSTECLNVRCRGVETSLAECTFTKRRTNGYQDLADVVCYTQDADSPTNQSFQCVNGKHIPQMRACNGVNDCGDQSDELCCKGCQGNAFHCKSGVCIPRQYQCNGEVDCITGDDESNCDGEETEEIEILTADMDADNQKVYSLRWGQVKLIGNCSKFYENRYHEKEMQCAGTDDGSIDACKGDSGGPLVCQDVKNVTYVWGILNIGIPSLTKCCNQHDRCYETCGKSKKDCDEEFQYCLSKICRDVQKTLGLAQKVQACETTVELLFDSVIHLGCKPYLDSQRAACWCRYEEKTDLREVFDPAEQYKMDHKRRGIALIFNQERFFWHLTLPDRRGTSADRDNLTRRFSELGFEVKCFNDLKAQELLLKIHEVSTSSHVDADCFLCVFLSHGEGNHIYAYDAKIEIQTLTGLFKGDKCQSLVGKPKIFIIQACRGNQHDVPVVPLEVVDHQTGMQENTTQVDAASVYTLPAGADFLMCYSVAEGYYSHRETVNGSW</sequence>
<dbReference type="GO" id="GO:0004197">
    <property type="term" value="F:cysteine-type endopeptidase activity"/>
    <property type="evidence" value="ECO:0007669"/>
    <property type="project" value="InterPro"/>
</dbReference>
<dbReference type="SUPFAM" id="SSF48619">
    <property type="entry name" value="Phospholipase A2, PLA2"/>
    <property type="match status" value="1"/>
</dbReference>
<dbReference type="PROSITE" id="PS00118">
    <property type="entry name" value="PA2_HIS"/>
    <property type="match status" value="1"/>
</dbReference>
<dbReference type="GO" id="GO:0016020">
    <property type="term" value="C:membrane"/>
    <property type="evidence" value="ECO:0007669"/>
    <property type="project" value="InterPro"/>
</dbReference>
<dbReference type="InterPro" id="IPR002172">
    <property type="entry name" value="LDrepeatLR_classA_rpt"/>
</dbReference>
<keyword evidence="19" id="KW-0325">Glycoprotein</keyword>
<dbReference type="PANTHER" id="PTHR10454:SF206">
    <property type="entry name" value="CASPASE-6"/>
    <property type="match status" value="1"/>
</dbReference>
<gene>
    <name evidence="32" type="ORF">LTLLF_199835</name>
</gene>
<dbReference type="EMBL" id="JAATJU010027194">
    <property type="protein sequence ID" value="KAH0500786.1"/>
    <property type="molecule type" value="Genomic_DNA"/>
</dbReference>
<comment type="caution">
    <text evidence="26">Lacks conserved residue(s) required for the propagation of feature annotation.</text>
</comment>
<dbReference type="Pfam" id="PF21287">
    <property type="entry name" value="Kazal_CFAI"/>
    <property type="match status" value="1"/>
</dbReference>
<keyword evidence="6" id="KW-0963">Cytoplasm</keyword>
<evidence type="ECO:0000256" key="22">
    <source>
        <dbReference type="ARBA" id="ARBA00029473"/>
    </source>
</evidence>
<keyword evidence="17" id="KW-0865">Zymogen</keyword>
<feature type="domain" description="Kazal-like" evidence="31">
    <location>
        <begin position="91"/>
        <end position="139"/>
    </location>
</feature>
<evidence type="ECO:0000256" key="15">
    <source>
        <dbReference type="ARBA" id="ARBA00022825"/>
    </source>
</evidence>
<dbReference type="GO" id="GO:0006508">
    <property type="term" value="P:proteolysis"/>
    <property type="evidence" value="ECO:0007669"/>
    <property type="project" value="UniProtKB-KW"/>
</dbReference>
<dbReference type="Gene3D" id="3.30.60.30">
    <property type="match status" value="1"/>
</dbReference>
<evidence type="ECO:0000256" key="8">
    <source>
        <dbReference type="ARBA" id="ARBA00022670"/>
    </source>
</evidence>
<dbReference type="InterPro" id="IPR015917">
    <property type="entry name" value="Pept_C14A"/>
</dbReference>
<comment type="similarity">
    <text evidence="5 27">Belongs to the peptidase C14A family.</text>
</comment>
<comment type="caution">
    <text evidence="32">The sequence shown here is derived from an EMBL/GenBank/DDBJ whole genome shotgun (WGS) entry which is preliminary data.</text>
</comment>
<dbReference type="SUPFAM" id="SSF57424">
    <property type="entry name" value="LDL receptor-like module"/>
    <property type="match status" value="2"/>
</dbReference>
<feature type="domain" description="Caspase family p20" evidence="29">
    <location>
        <begin position="520"/>
        <end position="644"/>
    </location>
</feature>
<dbReference type="GO" id="GO:0006915">
    <property type="term" value="P:apoptotic process"/>
    <property type="evidence" value="ECO:0007669"/>
    <property type="project" value="UniProtKB-KW"/>
</dbReference>
<dbReference type="EC" id="3.4.22.59" evidence="23"/>
<dbReference type="CDD" id="cd00112">
    <property type="entry name" value="LDLa"/>
    <property type="match status" value="2"/>
</dbReference>
<dbReference type="InterPro" id="IPR023415">
    <property type="entry name" value="LDLR_class-A_CS"/>
</dbReference>
<evidence type="ECO:0000256" key="18">
    <source>
        <dbReference type="ARBA" id="ARBA00023157"/>
    </source>
</evidence>
<name>A0A8J6FVK6_MICOH</name>
<dbReference type="Pfam" id="PF00057">
    <property type="entry name" value="Ldl_recept_a"/>
    <property type="match status" value="2"/>
</dbReference>
<dbReference type="InterPro" id="IPR016129">
    <property type="entry name" value="Caspase_his_AS"/>
</dbReference>
<evidence type="ECO:0000259" key="29">
    <source>
        <dbReference type="PROSITE" id="PS50208"/>
    </source>
</evidence>
<keyword evidence="18 26" id="KW-1015">Disulfide bond</keyword>
<dbReference type="InterPro" id="IPR029030">
    <property type="entry name" value="Caspase-like_dom_sf"/>
</dbReference>
<evidence type="ECO:0000256" key="5">
    <source>
        <dbReference type="ARBA" id="ARBA00010134"/>
    </source>
</evidence>
<proteinExistence type="inferred from homology"/>
<evidence type="ECO:0000256" key="19">
    <source>
        <dbReference type="ARBA" id="ARBA00023180"/>
    </source>
</evidence>
<dbReference type="Gene3D" id="3.10.250.10">
    <property type="entry name" value="SRCR-like domain"/>
    <property type="match status" value="1"/>
</dbReference>
<evidence type="ECO:0000256" key="12">
    <source>
        <dbReference type="ARBA" id="ARBA00022801"/>
    </source>
</evidence>
<feature type="disulfide bond" evidence="25">
    <location>
        <begin position="299"/>
        <end position="317"/>
    </location>
</feature>
<feature type="domain" description="Caspase family p10" evidence="28">
    <location>
        <begin position="672"/>
        <end position="703"/>
    </location>
</feature>
<dbReference type="FunFam" id="4.10.400.10:FF:000163">
    <property type="entry name" value="Complement factor I"/>
    <property type="match status" value="1"/>
</dbReference>
<dbReference type="PROSITE" id="PS50068">
    <property type="entry name" value="LDLRA_2"/>
    <property type="match status" value="2"/>
</dbReference>
<dbReference type="GO" id="GO:0016042">
    <property type="term" value="P:lipid catabolic process"/>
    <property type="evidence" value="ECO:0007669"/>
    <property type="project" value="InterPro"/>
</dbReference>
<evidence type="ECO:0000256" key="23">
    <source>
        <dbReference type="ARBA" id="ARBA00029486"/>
    </source>
</evidence>
<dbReference type="InterPro" id="IPR001190">
    <property type="entry name" value="SRCR"/>
</dbReference>
<keyword evidence="20" id="KW-0539">Nucleus</keyword>
<dbReference type="GO" id="GO:0002376">
    <property type="term" value="P:immune system process"/>
    <property type="evidence" value="ECO:0007669"/>
    <property type="project" value="UniProtKB-KW"/>
</dbReference>
<dbReference type="GO" id="GO:0043525">
    <property type="term" value="P:positive regulation of neuron apoptotic process"/>
    <property type="evidence" value="ECO:0007669"/>
    <property type="project" value="TreeGrafter"/>
</dbReference>
<reference evidence="32" key="1">
    <citation type="submission" date="2020-03" db="EMBL/GenBank/DDBJ databases">
        <title>Studies in the Genomics of Life Span.</title>
        <authorList>
            <person name="Glass D."/>
        </authorList>
    </citation>
    <scope>NUCLEOTIDE SEQUENCE</scope>
    <source>
        <strain evidence="32">LTLLF</strain>
        <tissue evidence="32">Muscle</tissue>
    </source>
</reference>
<dbReference type="SMART" id="SM00202">
    <property type="entry name" value="SR"/>
    <property type="match status" value="1"/>
</dbReference>
<evidence type="ECO:0000256" key="20">
    <source>
        <dbReference type="ARBA" id="ARBA00023242"/>
    </source>
</evidence>
<evidence type="ECO:0000256" key="24">
    <source>
        <dbReference type="ARBA" id="ARBA00029534"/>
    </source>
</evidence>
<dbReference type="CDD" id="cd00032">
    <property type="entry name" value="CASc"/>
    <property type="match status" value="1"/>
</dbReference>
<comment type="catalytic activity">
    <reaction evidence="21">
        <text>Strict requirement for Asp at position P1 and has a preferred cleavage sequence of Val-Glu-His-Asp-|-.</text>
        <dbReference type="EC" id="3.4.22.59"/>
    </reaction>
</comment>
<dbReference type="InterPro" id="IPR011600">
    <property type="entry name" value="Pept_C14_caspase"/>
</dbReference>
<evidence type="ECO:0000256" key="26">
    <source>
        <dbReference type="PROSITE-ProRule" id="PRU00196"/>
    </source>
</evidence>
<evidence type="ECO:0000256" key="2">
    <source>
        <dbReference type="ARBA" id="ARBA00004496"/>
    </source>
</evidence>
<dbReference type="InterPro" id="IPR002350">
    <property type="entry name" value="Kazal_dom"/>
</dbReference>
<organism evidence="32 33">
    <name type="scientific">Microtus ochrogaster</name>
    <name type="common">Prairie vole</name>
    <dbReference type="NCBI Taxonomy" id="79684"/>
    <lineage>
        <taxon>Eukaryota</taxon>
        <taxon>Metazoa</taxon>
        <taxon>Chordata</taxon>
        <taxon>Craniata</taxon>
        <taxon>Vertebrata</taxon>
        <taxon>Euteleostomi</taxon>
        <taxon>Mammalia</taxon>
        <taxon>Eutheria</taxon>
        <taxon>Euarchontoglires</taxon>
        <taxon>Glires</taxon>
        <taxon>Rodentia</taxon>
        <taxon>Myomorpha</taxon>
        <taxon>Muroidea</taxon>
        <taxon>Cricetidae</taxon>
        <taxon>Arvicolinae</taxon>
        <taxon>Microtus</taxon>
    </lineage>
</organism>
<dbReference type="SUPFAM" id="SSF50494">
    <property type="entry name" value="Trypsin-like serine proteases"/>
    <property type="match status" value="1"/>
</dbReference>
<dbReference type="Pfam" id="PF21286">
    <property type="entry name" value="CFAI_FIMAC_N"/>
    <property type="match status" value="1"/>
</dbReference>
<dbReference type="GO" id="GO:0004252">
    <property type="term" value="F:serine-type endopeptidase activity"/>
    <property type="evidence" value="ECO:0007669"/>
    <property type="project" value="InterPro"/>
</dbReference>
<dbReference type="InterPro" id="IPR048722">
    <property type="entry name" value="CFAI_FIMAC_N"/>
</dbReference>
<dbReference type="PROSITE" id="PS01122">
    <property type="entry name" value="CASPASE_CYS"/>
    <property type="match status" value="1"/>
</dbReference>
<dbReference type="SMART" id="SM00057">
    <property type="entry name" value="FIMAC"/>
    <property type="match status" value="1"/>
</dbReference>
<dbReference type="GO" id="GO:0004623">
    <property type="term" value="F:phospholipase A2 activity"/>
    <property type="evidence" value="ECO:0007669"/>
    <property type="project" value="InterPro"/>
</dbReference>
<dbReference type="InterPro" id="IPR036772">
    <property type="entry name" value="SRCR-like_dom_sf"/>
</dbReference>
<keyword evidence="13" id="KW-0788">Thiol protease</keyword>
<feature type="disulfide bond" evidence="25">
    <location>
        <begin position="274"/>
        <end position="289"/>
    </location>
</feature>
<dbReference type="PROSITE" id="PS51465">
    <property type="entry name" value="KAZAL_2"/>
    <property type="match status" value="1"/>
</dbReference>
<dbReference type="Gene3D" id="3.40.50.1460">
    <property type="match status" value="1"/>
</dbReference>
<comment type="similarity">
    <text evidence="4">Belongs to the phospholipase A2 family.</text>
</comment>
<keyword evidence="16" id="KW-0391">Immunity</keyword>
<evidence type="ECO:0000256" key="11">
    <source>
        <dbReference type="ARBA" id="ARBA00022737"/>
    </source>
</evidence>
<dbReference type="InterPro" id="IPR043504">
    <property type="entry name" value="Peptidase_S1_PA_chymotrypsin"/>
</dbReference>
<dbReference type="Gene3D" id="2.40.10.10">
    <property type="entry name" value="Trypsin-like serine proteases"/>
    <property type="match status" value="1"/>
</dbReference>
<evidence type="ECO:0000256" key="17">
    <source>
        <dbReference type="ARBA" id="ARBA00023145"/>
    </source>
</evidence>
<keyword evidence="15" id="KW-0720">Serine protease</keyword>
<protein>
    <recommendedName>
        <fullName evidence="24">Caspase-6</fullName>
        <ecNumber evidence="23">3.4.22.59</ecNumber>
    </recommendedName>
</protein>
<dbReference type="SUPFAM" id="SSF100895">
    <property type="entry name" value="Kazal-type serine protease inhibitors"/>
    <property type="match status" value="1"/>
</dbReference>
<dbReference type="PROSITE" id="PS50208">
    <property type="entry name" value="CASPASE_P20"/>
    <property type="match status" value="1"/>
</dbReference>
<dbReference type="InterPro" id="IPR036444">
    <property type="entry name" value="PLipase_A2_dom_sf"/>
</dbReference>
<dbReference type="PROSITE" id="PS50207">
    <property type="entry name" value="CASPASE_P10"/>
    <property type="match status" value="1"/>
</dbReference>
<dbReference type="Gene3D" id="4.10.400.10">
    <property type="entry name" value="Low-density Lipoprotein Receptor"/>
    <property type="match status" value="2"/>
</dbReference>
<evidence type="ECO:0000256" key="3">
    <source>
        <dbReference type="ARBA" id="ARBA00004613"/>
    </source>
</evidence>
<dbReference type="SMART" id="SM00115">
    <property type="entry name" value="CASc"/>
    <property type="match status" value="1"/>
</dbReference>
<evidence type="ECO:0000256" key="14">
    <source>
        <dbReference type="ARBA" id="ARBA00022813"/>
    </source>
</evidence>
<keyword evidence="8" id="KW-0645">Protease</keyword>
<dbReference type="InterPro" id="IPR010711">
    <property type="entry name" value="PLA2G12"/>
</dbReference>
<dbReference type="PROSITE" id="PS01121">
    <property type="entry name" value="CASPASE_HIS"/>
    <property type="match status" value="1"/>
</dbReference>
<dbReference type="InterPro" id="IPR002138">
    <property type="entry name" value="Pept_C14_p10"/>
</dbReference>
<dbReference type="InterPro" id="IPR033116">
    <property type="entry name" value="TRYPSIN_SER"/>
</dbReference>
<keyword evidence="14" id="KW-0068">Autocatalytic cleavage</keyword>
<dbReference type="PROSITE" id="PS50287">
    <property type="entry name" value="SRCR_2"/>
    <property type="match status" value="1"/>
</dbReference>
<dbReference type="InterPro" id="IPR048719">
    <property type="entry name" value="CFAI_KAZAL"/>
</dbReference>
<dbReference type="FunFam" id="3.40.50.1460:FF:000001">
    <property type="entry name" value="Caspase-3 preproprotein"/>
    <property type="match status" value="1"/>
</dbReference>
<dbReference type="PRINTS" id="PR00376">
    <property type="entry name" value="IL1BCENZYME"/>
</dbReference>
<dbReference type="PROSITE" id="PS01209">
    <property type="entry name" value="LDLRA_1"/>
    <property type="match status" value="1"/>
</dbReference>
<evidence type="ECO:0000256" key="10">
    <source>
        <dbReference type="ARBA" id="ARBA00022729"/>
    </source>
</evidence>
<evidence type="ECO:0000259" key="28">
    <source>
        <dbReference type="PROSITE" id="PS50207"/>
    </source>
</evidence>
<keyword evidence="12" id="KW-0378">Hydrolase</keyword>
<dbReference type="GO" id="GO:0005737">
    <property type="term" value="C:cytoplasm"/>
    <property type="evidence" value="ECO:0007669"/>
    <property type="project" value="UniProtKB-SubCell"/>
</dbReference>
<dbReference type="PROSITE" id="PS00135">
    <property type="entry name" value="TRYPSIN_SER"/>
    <property type="match status" value="1"/>
</dbReference>
<dbReference type="SUPFAM" id="SSF56487">
    <property type="entry name" value="SRCR-like"/>
    <property type="match status" value="1"/>
</dbReference>
<feature type="disulfide bond" evidence="25">
    <location>
        <begin position="262"/>
        <end position="280"/>
    </location>
</feature>
<dbReference type="InterPro" id="IPR001309">
    <property type="entry name" value="Pept_C14_p20"/>
</dbReference>
<dbReference type="InterPro" id="IPR003884">
    <property type="entry name" value="FacI_MAC"/>
</dbReference>
<dbReference type="SMART" id="SM00192">
    <property type="entry name" value="LDLa"/>
    <property type="match status" value="2"/>
</dbReference>
<keyword evidence="7" id="KW-0964">Secreted</keyword>
<evidence type="ECO:0000256" key="21">
    <source>
        <dbReference type="ARBA" id="ARBA00029356"/>
    </source>
</evidence>
<evidence type="ECO:0000256" key="1">
    <source>
        <dbReference type="ARBA" id="ARBA00004123"/>
    </source>
</evidence>
<dbReference type="InterPro" id="IPR033113">
    <property type="entry name" value="PLA2_histidine"/>
</dbReference>
<dbReference type="InterPro" id="IPR002398">
    <property type="entry name" value="Pept_C14"/>
</dbReference>
<dbReference type="FunFam" id="4.10.400.10:FF:000129">
    <property type="entry name" value="Complement factor I"/>
    <property type="match status" value="1"/>
</dbReference>
<dbReference type="GO" id="GO:0050482">
    <property type="term" value="P:arachidonate secretion"/>
    <property type="evidence" value="ECO:0007669"/>
    <property type="project" value="InterPro"/>
</dbReference>
<dbReference type="AlphaFoldDB" id="A0A8J6FVK6"/>
<keyword evidence="11" id="KW-0677">Repeat</keyword>
<dbReference type="SUPFAM" id="SSF52129">
    <property type="entry name" value="Caspase-like"/>
    <property type="match status" value="1"/>
</dbReference>
<dbReference type="Pfam" id="PF00530">
    <property type="entry name" value="SRCR"/>
    <property type="match status" value="1"/>
</dbReference>
<dbReference type="Pfam" id="PF06951">
    <property type="entry name" value="PLA2G12"/>
    <property type="match status" value="1"/>
</dbReference>